<accession>A0A9Q1CD95</accession>
<keyword evidence="3" id="KW-1185">Reference proteome</keyword>
<proteinExistence type="predicted"/>
<name>A0A9Q1CD95_HOLLE</name>
<sequence length="150" mass="17768">MVAIVCVKIWFVQLGEAGGGIASAGLLPPALVKCLWITSKSSCSIIHSHNDNHSHDHDRLIISQCCRIYSYWNSFRFDSSYTYVISCHCKWRWRCKHGRWRIYSSRPVRRSYWSHIHRHVSGHCWWSRRSWCRDILFCFRLQLPLNEGTV</sequence>
<keyword evidence="1" id="KW-0732">Signal</keyword>
<evidence type="ECO:0000313" key="2">
    <source>
        <dbReference type="EMBL" id="KAJ8043428.1"/>
    </source>
</evidence>
<comment type="caution">
    <text evidence="2">The sequence shown here is derived from an EMBL/GenBank/DDBJ whole genome shotgun (WGS) entry which is preliminary data.</text>
</comment>
<evidence type="ECO:0008006" key="4">
    <source>
        <dbReference type="Google" id="ProtNLM"/>
    </source>
</evidence>
<feature type="chain" id="PRO_5040426795" description="Secreted protein" evidence="1">
    <location>
        <begin position="18"/>
        <end position="150"/>
    </location>
</feature>
<feature type="signal peptide" evidence="1">
    <location>
        <begin position="1"/>
        <end position="17"/>
    </location>
</feature>
<protein>
    <recommendedName>
        <fullName evidence="4">Secreted protein</fullName>
    </recommendedName>
</protein>
<evidence type="ECO:0000313" key="3">
    <source>
        <dbReference type="Proteomes" id="UP001152320"/>
    </source>
</evidence>
<dbReference type="AlphaFoldDB" id="A0A9Q1CD95"/>
<reference evidence="2" key="1">
    <citation type="submission" date="2021-10" db="EMBL/GenBank/DDBJ databases">
        <title>Tropical sea cucumber genome reveals ecological adaptation and Cuvierian tubules defense mechanism.</title>
        <authorList>
            <person name="Chen T."/>
        </authorList>
    </citation>
    <scope>NUCLEOTIDE SEQUENCE</scope>
    <source>
        <strain evidence="2">Nanhai2018</strain>
        <tissue evidence="2">Muscle</tissue>
    </source>
</reference>
<gene>
    <name evidence="2" type="ORF">HOLleu_10508</name>
</gene>
<dbReference type="Proteomes" id="UP001152320">
    <property type="component" value="Chromosome 4"/>
</dbReference>
<dbReference type="EMBL" id="JAIZAY010000004">
    <property type="protein sequence ID" value="KAJ8043428.1"/>
    <property type="molecule type" value="Genomic_DNA"/>
</dbReference>
<evidence type="ECO:0000256" key="1">
    <source>
        <dbReference type="SAM" id="SignalP"/>
    </source>
</evidence>
<organism evidence="2 3">
    <name type="scientific">Holothuria leucospilota</name>
    <name type="common">Black long sea cucumber</name>
    <name type="synonym">Mertensiothuria leucospilota</name>
    <dbReference type="NCBI Taxonomy" id="206669"/>
    <lineage>
        <taxon>Eukaryota</taxon>
        <taxon>Metazoa</taxon>
        <taxon>Echinodermata</taxon>
        <taxon>Eleutherozoa</taxon>
        <taxon>Echinozoa</taxon>
        <taxon>Holothuroidea</taxon>
        <taxon>Aspidochirotacea</taxon>
        <taxon>Aspidochirotida</taxon>
        <taxon>Holothuriidae</taxon>
        <taxon>Holothuria</taxon>
    </lineage>
</organism>